<dbReference type="InterPro" id="IPR036890">
    <property type="entry name" value="HATPase_C_sf"/>
</dbReference>
<dbReference type="GO" id="GO:0000155">
    <property type="term" value="F:phosphorelay sensor kinase activity"/>
    <property type="evidence" value="ECO:0007669"/>
    <property type="project" value="InterPro"/>
</dbReference>
<keyword evidence="4" id="KW-0597">Phosphoprotein</keyword>
<reference evidence="14 15" key="1">
    <citation type="journal article" date="2015" name="Genome Announc.">
        <title>Expanding the biotechnology potential of lactobacilli through comparative genomics of 213 strains and associated genera.</title>
        <authorList>
            <person name="Sun Z."/>
            <person name="Harris H.M."/>
            <person name="McCann A."/>
            <person name="Guo C."/>
            <person name="Argimon S."/>
            <person name="Zhang W."/>
            <person name="Yang X."/>
            <person name="Jeffery I.B."/>
            <person name="Cooney J.C."/>
            <person name="Kagawa T.F."/>
            <person name="Liu W."/>
            <person name="Song Y."/>
            <person name="Salvetti E."/>
            <person name="Wrobel A."/>
            <person name="Rasinkangas P."/>
            <person name="Parkhill J."/>
            <person name="Rea M.C."/>
            <person name="O'Sullivan O."/>
            <person name="Ritari J."/>
            <person name="Douillard F.P."/>
            <person name="Paul Ross R."/>
            <person name="Yang R."/>
            <person name="Briner A.E."/>
            <person name="Felis G.E."/>
            <person name="de Vos W.M."/>
            <person name="Barrangou R."/>
            <person name="Klaenhammer T.R."/>
            <person name="Caufield P.W."/>
            <person name="Cui Y."/>
            <person name="Zhang H."/>
            <person name="O'Toole P.W."/>
        </authorList>
    </citation>
    <scope>NUCLEOTIDE SEQUENCE [LARGE SCALE GENOMIC DNA]</scope>
    <source>
        <strain evidence="14 15">DSM 20515</strain>
    </source>
</reference>
<dbReference type="InterPro" id="IPR050428">
    <property type="entry name" value="TCS_sensor_his_kinase"/>
</dbReference>
<evidence type="ECO:0000256" key="11">
    <source>
        <dbReference type="SAM" id="Phobius"/>
    </source>
</evidence>
<evidence type="ECO:0000256" key="2">
    <source>
        <dbReference type="ARBA" id="ARBA00004370"/>
    </source>
</evidence>
<dbReference type="Pfam" id="PF00672">
    <property type="entry name" value="HAMP"/>
    <property type="match status" value="1"/>
</dbReference>
<dbReference type="PANTHER" id="PTHR45436">
    <property type="entry name" value="SENSOR HISTIDINE KINASE YKOH"/>
    <property type="match status" value="1"/>
</dbReference>
<feature type="transmembrane region" description="Helical" evidence="11">
    <location>
        <begin position="150"/>
        <end position="173"/>
    </location>
</feature>
<evidence type="ECO:0000256" key="9">
    <source>
        <dbReference type="ARBA" id="ARBA00023012"/>
    </source>
</evidence>
<keyword evidence="6 11" id="KW-0812">Transmembrane</keyword>
<keyword evidence="10 11" id="KW-0472">Membrane</keyword>
<evidence type="ECO:0000256" key="6">
    <source>
        <dbReference type="ARBA" id="ARBA00022692"/>
    </source>
</evidence>
<dbReference type="Pfam" id="PF02518">
    <property type="entry name" value="HATPase_c"/>
    <property type="match status" value="1"/>
</dbReference>
<proteinExistence type="predicted"/>
<dbReference type="InterPro" id="IPR003660">
    <property type="entry name" value="HAMP_dom"/>
</dbReference>
<dbReference type="GO" id="GO:0005886">
    <property type="term" value="C:plasma membrane"/>
    <property type="evidence" value="ECO:0007669"/>
    <property type="project" value="TreeGrafter"/>
</dbReference>
<dbReference type="Gene3D" id="1.10.287.130">
    <property type="match status" value="1"/>
</dbReference>
<dbReference type="EC" id="2.7.13.3" evidence="3"/>
<dbReference type="PANTHER" id="PTHR45436:SF5">
    <property type="entry name" value="SENSOR HISTIDINE KINASE TRCS"/>
    <property type="match status" value="1"/>
</dbReference>
<name>A0A0R2B7U8_SECCO</name>
<evidence type="ECO:0000256" key="8">
    <source>
        <dbReference type="ARBA" id="ARBA00022989"/>
    </source>
</evidence>
<dbReference type="InterPro" id="IPR003594">
    <property type="entry name" value="HATPase_dom"/>
</dbReference>
<evidence type="ECO:0000256" key="1">
    <source>
        <dbReference type="ARBA" id="ARBA00000085"/>
    </source>
</evidence>
<evidence type="ECO:0000256" key="3">
    <source>
        <dbReference type="ARBA" id="ARBA00012438"/>
    </source>
</evidence>
<evidence type="ECO:0000313" key="14">
    <source>
        <dbReference type="EMBL" id="KRM75239.1"/>
    </source>
</evidence>
<comment type="subcellular location">
    <subcellularLocation>
        <location evidence="2">Membrane</location>
    </subcellularLocation>
</comment>
<dbReference type="AlphaFoldDB" id="A0A0R2B7U8"/>
<comment type="catalytic activity">
    <reaction evidence="1">
        <text>ATP + protein L-histidine = ADP + protein N-phospho-L-histidine.</text>
        <dbReference type="EC" id="2.7.13.3"/>
    </reaction>
</comment>
<evidence type="ECO:0000256" key="4">
    <source>
        <dbReference type="ARBA" id="ARBA00022553"/>
    </source>
</evidence>
<keyword evidence="9" id="KW-0902">Two-component regulatory system</keyword>
<evidence type="ECO:0000256" key="5">
    <source>
        <dbReference type="ARBA" id="ARBA00022679"/>
    </source>
</evidence>
<dbReference type="InterPro" id="IPR005467">
    <property type="entry name" value="His_kinase_dom"/>
</dbReference>
<dbReference type="Gene3D" id="3.30.565.10">
    <property type="entry name" value="Histidine kinase-like ATPase, C-terminal domain"/>
    <property type="match status" value="1"/>
</dbReference>
<evidence type="ECO:0000259" key="12">
    <source>
        <dbReference type="PROSITE" id="PS50109"/>
    </source>
</evidence>
<dbReference type="PROSITE" id="PS50885">
    <property type="entry name" value="HAMP"/>
    <property type="match status" value="1"/>
</dbReference>
<dbReference type="SUPFAM" id="SSF55874">
    <property type="entry name" value="ATPase domain of HSP90 chaperone/DNA topoisomerase II/histidine kinase"/>
    <property type="match status" value="1"/>
</dbReference>
<gene>
    <name evidence="14" type="ORF">FC82_GL002424</name>
</gene>
<dbReference type="InterPro" id="IPR036097">
    <property type="entry name" value="HisK_dim/P_sf"/>
</dbReference>
<dbReference type="Proteomes" id="UP000051845">
    <property type="component" value="Unassembled WGS sequence"/>
</dbReference>
<accession>A0A0R2B7U8</accession>
<dbReference type="SUPFAM" id="SSF47384">
    <property type="entry name" value="Homodimeric domain of signal transducing histidine kinase"/>
    <property type="match status" value="1"/>
</dbReference>
<feature type="domain" description="HAMP" evidence="13">
    <location>
        <begin position="178"/>
        <end position="233"/>
    </location>
</feature>
<dbReference type="PROSITE" id="PS50109">
    <property type="entry name" value="HIS_KIN"/>
    <property type="match status" value="1"/>
</dbReference>
<dbReference type="RefSeq" id="WP_056996873.1">
    <property type="nucleotide sequence ID" value="NZ_AYYR01000054.1"/>
</dbReference>
<dbReference type="EMBL" id="AYYR01000054">
    <property type="protein sequence ID" value="KRM75239.1"/>
    <property type="molecule type" value="Genomic_DNA"/>
</dbReference>
<dbReference type="Pfam" id="PF00512">
    <property type="entry name" value="HisKA"/>
    <property type="match status" value="1"/>
</dbReference>
<feature type="domain" description="Histidine kinase" evidence="12">
    <location>
        <begin position="241"/>
        <end position="452"/>
    </location>
</feature>
<dbReference type="FunFam" id="1.10.287.130:FF:000001">
    <property type="entry name" value="Two-component sensor histidine kinase"/>
    <property type="match status" value="1"/>
</dbReference>
<keyword evidence="5" id="KW-0808">Transferase</keyword>
<sequence>MTKFKQNSSAIMLRSFLFLVTLIILLSSLTTVVAVGHELLETSALNSQHIINSLKNTVIDGDDDWENWRLNSTLDTSTSHVRVHNMRKDADAKYYYSPGTKNLLAHKRLRIPLTRHLYYVGDSGFEYYNSGHAKGIDYQLWVSLDTQFVLLARVILVAIFILILTLIITPIYIKVVSQRITKPLSALTDSAGAASTGDHQSSFQLPVPNRPTEVTDLANSFNRLLGRLYKQSEQEKLFISNAAHELRTPIATIRSHAQLIQRRGKEHPEVIAKSVNYINDESHQMQSLVEELLTLSRADRAVLPLTSYNFSEALNDIADKMRPQLKQPLNTTIPAGIHITAHADSIEQIIINLLNNAGKYTPATEPIQLVLSASEKQVRVQVIDQGTGITDEDKAHIFERFYRSSDIRGTIAGTGLGLAIARQLAELNHAQLTVMDNVPHGSIFSLIFDYGKEPHSEEQKLE</sequence>
<evidence type="ECO:0000256" key="10">
    <source>
        <dbReference type="ARBA" id="ARBA00023136"/>
    </source>
</evidence>
<keyword evidence="8 11" id="KW-1133">Transmembrane helix</keyword>
<keyword evidence="7 14" id="KW-0418">Kinase</keyword>
<dbReference type="CDD" id="cd06225">
    <property type="entry name" value="HAMP"/>
    <property type="match status" value="1"/>
</dbReference>
<comment type="caution">
    <text evidence="14">The sequence shown here is derived from an EMBL/GenBank/DDBJ whole genome shotgun (WGS) entry which is preliminary data.</text>
</comment>
<dbReference type="SMART" id="SM00304">
    <property type="entry name" value="HAMP"/>
    <property type="match status" value="1"/>
</dbReference>
<dbReference type="InterPro" id="IPR003661">
    <property type="entry name" value="HisK_dim/P_dom"/>
</dbReference>
<evidence type="ECO:0000313" key="15">
    <source>
        <dbReference type="Proteomes" id="UP000051845"/>
    </source>
</evidence>
<dbReference type="CDD" id="cd00075">
    <property type="entry name" value="HATPase"/>
    <property type="match status" value="1"/>
</dbReference>
<dbReference type="PATRIC" id="fig|1423733.4.peg.2538"/>
<dbReference type="PRINTS" id="PR00344">
    <property type="entry name" value="BCTRLSENSOR"/>
</dbReference>
<dbReference type="SUPFAM" id="SSF158472">
    <property type="entry name" value="HAMP domain-like"/>
    <property type="match status" value="1"/>
</dbReference>
<dbReference type="Gene3D" id="6.10.340.10">
    <property type="match status" value="1"/>
</dbReference>
<dbReference type="SMART" id="SM00388">
    <property type="entry name" value="HisKA"/>
    <property type="match status" value="1"/>
</dbReference>
<dbReference type="SMART" id="SM00387">
    <property type="entry name" value="HATPase_c"/>
    <property type="match status" value="1"/>
</dbReference>
<protein>
    <recommendedName>
        <fullName evidence="3">histidine kinase</fullName>
        <ecNumber evidence="3">2.7.13.3</ecNumber>
    </recommendedName>
</protein>
<dbReference type="CDD" id="cd00082">
    <property type="entry name" value="HisKA"/>
    <property type="match status" value="1"/>
</dbReference>
<evidence type="ECO:0000256" key="7">
    <source>
        <dbReference type="ARBA" id="ARBA00022777"/>
    </source>
</evidence>
<evidence type="ECO:0000259" key="13">
    <source>
        <dbReference type="PROSITE" id="PS50885"/>
    </source>
</evidence>
<dbReference type="InterPro" id="IPR004358">
    <property type="entry name" value="Sig_transdc_His_kin-like_C"/>
</dbReference>
<organism evidence="14 15">
    <name type="scientific">Secundilactobacillus collinoides DSM 20515 = JCM 1123</name>
    <dbReference type="NCBI Taxonomy" id="1423733"/>
    <lineage>
        <taxon>Bacteria</taxon>
        <taxon>Bacillati</taxon>
        <taxon>Bacillota</taxon>
        <taxon>Bacilli</taxon>
        <taxon>Lactobacillales</taxon>
        <taxon>Lactobacillaceae</taxon>
        <taxon>Secundilactobacillus</taxon>
    </lineage>
</organism>